<protein>
    <submittedName>
        <fullName evidence="3">Glycosyltransferase, group 2 family protein</fullName>
        <ecNumber evidence="3">2.4.-.-</ecNumber>
    </submittedName>
</protein>
<evidence type="ECO:0000313" key="4">
    <source>
        <dbReference type="Proteomes" id="UP000004295"/>
    </source>
</evidence>
<gene>
    <name evidence="3" type="ORF">POREN0001_0425</name>
</gene>
<evidence type="ECO:0000256" key="1">
    <source>
        <dbReference type="SAM" id="Phobius"/>
    </source>
</evidence>
<evidence type="ECO:0000313" key="3">
    <source>
        <dbReference type="EMBL" id="EEN82261.1"/>
    </source>
</evidence>
<keyword evidence="1" id="KW-0812">Transmembrane</keyword>
<keyword evidence="4" id="KW-1185">Reference proteome</keyword>
<dbReference type="PANTHER" id="PTHR43685">
    <property type="entry name" value="GLYCOSYLTRANSFERASE"/>
    <property type="match status" value="1"/>
</dbReference>
<dbReference type="Gene3D" id="3.90.550.10">
    <property type="entry name" value="Spore Coat Polysaccharide Biosynthesis Protein SpsA, Chain A"/>
    <property type="match status" value="1"/>
</dbReference>
<dbReference type="EMBL" id="ACNN01000029">
    <property type="protein sequence ID" value="EEN82261.1"/>
    <property type="molecule type" value="Genomic_DNA"/>
</dbReference>
<dbReference type="STRING" id="553175.POREN0001_0425"/>
<dbReference type="GO" id="GO:0016757">
    <property type="term" value="F:glycosyltransferase activity"/>
    <property type="evidence" value="ECO:0007669"/>
    <property type="project" value="UniProtKB-KW"/>
</dbReference>
<feature type="domain" description="Glycosyltransferase 2-like" evidence="2">
    <location>
        <begin position="7"/>
        <end position="110"/>
    </location>
</feature>
<dbReference type="GeneID" id="93365792"/>
<evidence type="ECO:0000259" key="2">
    <source>
        <dbReference type="Pfam" id="PF00535"/>
    </source>
</evidence>
<keyword evidence="1" id="KW-1133">Transmembrane helix</keyword>
<dbReference type="InterPro" id="IPR050834">
    <property type="entry name" value="Glycosyltransf_2"/>
</dbReference>
<name>C3JC27_POREA</name>
<feature type="transmembrane region" description="Helical" evidence="1">
    <location>
        <begin position="246"/>
        <end position="269"/>
    </location>
</feature>
<feature type="transmembrane region" description="Helical" evidence="1">
    <location>
        <begin position="303"/>
        <end position="327"/>
    </location>
</feature>
<dbReference type="SUPFAM" id="SSF53448">
    <property type="entry name" value="Nucleotide-diphospho-sugar transferases"/>
    <property type="match status" value="1"/>
</dbReference>
<dbReference type="Pfam" id="PF00535">
    <property type="entry name" value="Glycos_transf_2"/>
    <property type="match status" value="1"/>
</dbReference>
<dbReference type="RefSeq" id="WP_004334569.1">
    <property type="nucleotide sequence ID" value="NZ_ACNN01000029.1"/>
</dbReference>
<dbReference type="InterPro" id="IPR029044">
    <property type="entry name" value="Nucleotide-diphossugar_trans"/>
</dbReference>
<comment type="caution">
    <text evidence="3">The sequence shown here is derived from an EMBL/GenBank/DDBJ whole genome shotgun (WGS) entry which is preliminary data.</text>
</comment>
<feature type="transmembrane region" description="Helical" evidence="1">
    <location>
        <begin position="275"/>
        <end position="296"/>
    </location>
</feature>
<keyword evidence="1" id="KW-0472">Membrane</keyword>
<keyword evidence="3" id="KW-0328">Glycosyltransferase</keyword>
<organism evidence="3 4">
    <name type="scientific">Porphyromonas endodontalis (strain ATCC 35406 / DSM 24491 / JCM 8526 / CCUG 16442 / BCRC 14492 / NCTC 13058 / HG 370)</name>
    <name type="common">Bacteroides endodontalis</name>
    <dbReference type="NCBI Taxonomy" id="553175"/>
    <lineage>
        <taxon>Bacteria</taxon>
        <taxon>Pseudomonadati</taxon>
        <taxon>Bacteroidota</taxon>
        <taxon>Bacteroidia</taxon>
        <taxon>Bacteroidales</taxon>
        <taxon>Porphyromonadaceae</taxon>
        <taxon>Porphyromonas</taxon>
    </lineage>
</organism>
<dbReference type="Proteomes" id="UP000004295">
    <property type="component" value="Unassembled WGS sequence"/>
</dbReference>
<keyword evidence="3" id="KW-0808">Transferase</keyword>
<proteinExistence type="predicted"/>
<reference evidence="3 4" key="1">
    <citation type="submission" date="2009-04" db="EMBL/GenBank/DDBJ databases">
        <authorList>
            <person name="Sebastian Y."/>
            <person name="Madupu R."/>
            <person name="Durkin A.S."/>
            <person name="Torralba M."/>
            <person name="Methe B."/>
            <person name="Sutton G.G."/>
            <person name="Strausberg R.L."/>
            <person name="Nelson K.E."/>
        </authorList>
    </citation>
    <scope>NUCLEOTIDE SEQUENCE [LARGE SCALE GENOMIC DNA]</scope>
    <source>
        <strain evidence="4">ATCC 35406 / BCRC 14492 / JCM 8526 / NCTC 13058 / HG 370</strain>
    </source>
</reference>
<dbReference type="eggNOG" id="COG1216">
    <property type="taxonomic scope" value="Bacteria"/>
</dbReference>
<dbReference type="InterPro" id="IPR001173">
    <property type="entry name" value="Glyco_trans_2-like"/>
</dbReference>
<dbReference type="AlphaFoldDB" id="C3JC27"/>
<accession>C3JC27</accession>
<dbReference type="EC" id="2.4.-.-" evidence="3"/>
<dbReference type="PANTHER" id="PTHR43685:SF2">
    <property type="entry name" value="GLYCOSYLTRANSFERASE 2-LIKE DOMAIN-CONTAINING PROTEIN"/>
    <property type="match status" value="1"/>
</dbReference>
<sequence length="346" mass="38713">MEDFLLSIVVPVYNRPDEIEELLASLVGQKPFCYEVIIVEDGSAIPCKEVVERYEGAFPVQYIAISNGGPSNARNVGSSQAQGRYLVILDSDVVLPPDYIKNVVAAINYYDGIGKPLDAFGGPDAAHEHFSSVQKAINYSMTSFLTTGGIRGGKRRVSHYFPRSFNLGCRRALYQEVHGFDTGMRFGEDLDFSMRLHERGAHVRLVEDAKVYHKRRVDFRKFFRQVFNSGIARIHLSKRHPNSLRLIHLLPSIATLGIVALLLLGLILLPLLGAWATLAWLPILLLALLFFVDALLKTHSFTIALLAIRASFTQIIGYGSGLLIAAWRCVVLRRPEFSAFNQTFYK</sequence>